<dbReference type="Proteomes" id="UP000321822">
    <property type="component" value="Unassembled WGS sequence"/>
</dbReference>
<dbReference type="RefSeq" id="WP_146784333.1">
    <property type="nucleotide sequence ID" value="NZ_VOLT01000002.1"/>
</dbReference>
<dbReference type="InterPro" id="IPR005119">
    <property type="entry name" value="LysR_subst-bd"/>
</dbReference>
<protein>
    <submittedName>
        <fullName evidence="6">LysR family transcriptional regulator</fullName>
    </submittedName>
</protein>
<keyword evidence="2" id="KW-0805">Transcription regulation</keyword>
<dbReference type="InterPro" id="IPR036390">
    <property type="entry name" value="WH_DNA-bd_sf"/>
</dbReference>
<gene>
    <name evidence="6" type="ORF">ESZ36_04950</name>
</gene>
<dbReference type="Pfam" id="PF03466">
    <property type="entry name" value="LysR_substrate"/>
    <property type="match status" value="1"/>
</dbReference>
<dbReference type="GO" id="GO:0000976">
    <property type="term" value="F:transcription cis-regulatory region binding"/>
    <property type="evidence" value="ECO:0007669"/>
    <property type="project" value="TreeGrafter"/>
</dbReference>
<evidence type="ECO:0000313" key="6">
    <source>
        <dbReference type="EMBL" id="TWX70988.1"/>
    </source>
</evidence>
<evidence type="ECO:0000313" key="7">
    <source>
        <dbReference type="Proteomes" id="UP000321822"/>
    </source>
</evidence>
<dbReference type="InterPro" id="IPR000847">
    <property type="entry name" value="LysR_HTH_N"/>
</dbReference>
<dbReference type="AlphaFoldDB" id="A0A5C6QQS9"/>
<dbReference type="GO" id="GO:0003700">
    <property type="term" value="F:DNA-binding transcription factor activity"/>
    <property type="evidence" value="ECO:0007669"/>
    <property type="project" value="InterPro"/>
</dbReference>
<dbReference type="FunFam" id="1.10.10.10:FF:000001">
    <property type="entry name" value="LysR family transcriptional regulator"/>
    <property type="match status" value="1"/>
</dbReference>
<keyword evidence="4" id="KW-0804">Transcription</keyword>
<evidence type="ECO:0000256" key="3">
    <source>
        <dbReference type="ARBA" id="ARBA00023125"/>
    </source>
</evidence>
<evidence type="ECO:0000256" key="2">
    <source>
        <dbReference type="ARBA" id="ARBA00023015"/>
    </source>
</evidence>
<comment type="similarity">
    <text evidence="1">Belongs to the LysR transcriptional regulatory family.</text>
</comment>
<dbReference type="PANTHER" id="PTHR30126">
    <property type="entry name" value="HTH-TYPE TRANSCRIPTIONAL REGULATOR"/>
    <property type="match status" value="1"/>
</dbReference>
<organism evidence="6 7">
    <name type="scientific">Colwellia demingiae</name>
    <dbReference type="NCBI Taxonomy" id="89401"/>
    <lineage>
        <taxon>Bacteria</taxon>
        <taxon>Pseudomonadati</taxon>
        <taxon>Pseudomonadota</taxon>
        <taxon>Gammaproteobacteria</taxon>
        <taxon>Alteromonadales</taxon>
        <taxon>Colwelliaceae</taxon>
        <taxon>Colwellia</taxon>
    </lineage>
</organism>
<evidence type="ECO:0000259" key="5">
    <source>
        <dbReference type="PROSITE" id="PS50931"/>
    </source>
</evidence>
<evidence type="ECO:0000256" key="1">
    <source>
        <dbReference type="ARBA" id="ARBA00009437"/>
    </source>
</evidence>
<keyword evidence="3" id="KW-0238">DNA-binding</keyword>
<dbReference type="SUPFAM" id="SSF46785">
    <property type="entry name" value="Winged helix' DNA-binding domain"/>
    <property type="match status" value="1"/>
</dbReference>
<sequence>MASFFEFDLRALNIFSHVAKSGNMSQTADLLGITQSSISQTISNLEDSLDTKLLDRSLRPIELTTAGRFLYDRSELLLQEARKTSLAIKQADYSQLRHINISVVDSMVTSVGRALVDTVSKRAKDWSISTGRSHLHGYSLLSRNADIIISDDALEDSDNLCRFRILREPFILALPNDYTKQVRDLSKLLTELDFIRYSSNSLIGRSVERHLRSMHVEPPERLQLDNSYAVVSAVSAGLGWTVTTPLCLFQSGVKLHQIQILPLPVDPLYRSITLTARKGELGDLPKKMAREIIGTLEKDFLSEMSDKKPWLKNLLTLGD</sequence>
<comment type="caution">
    <text evidence="6">The sequence shown here is derived from an EMBL/GenBank/DDBJ whole genome shotgun (WGS) entry which is preliminary data.</text>
</comment>
<dbReference type="PANTHER" id="PTHR30126:SF40">
    <property type="entry name" value="HTH-TYPE TRANSCRIPTIONAL REGULATOR GLTR"/>
    <property type="match status" value="1"/>
</dbReference>
<dbReference type="SUPFAM" id="SSF53850">
    <property type="entry name" value="Periplasmic binding protein-like II"/>
    <property type="match status" value="1"/>
</dbReference>
<accession>A0A5C6QQS9</accession>
<dbReference type="InterPro" id="IPR036388">
    <property type="entry name" value="WH-like_DNA-bd_sf"/>
</dbReference>
<keyword evidence="7" id="KW-1185">Reference proteome</keyword>
<dbReference type="Pfam" id="PF00126">
    <property type="entry name" value="HTH_1"/>
    <property type="match status" value="1"/>
</dbReference>
<name>A0A5C6QQS9_9GAMM</name>
<dbReference type="PROSITE" id="PS50931">
    <property type="entry name" value="HTH_LYSR"/>
    <property type="match status" value="1"/>
</dbReference>
<feature type="domain" description="HTH lysR-type" evidence="5">
    <location>
        <begin position="7"/>
        <end position="64"/>
    </location>
</feature>
<dbReference type="Gene3D" id="1.10.10.10">
    <property type="entry name" value="Winged helix-like DNA-binding domain superfamily/Winged helix DNA-binding domain"/>
    <property type="match status" value="1"/>
</dbReference>
<proteinExistence type="inferred from homology"/>
<reference evidence="6 7" key="1">
    <citation type="submission" date="2019-07" db="EMBL/GenBank/DDBJ databases">
        <title>Genomes of sea-ice associated Colwellia species.</title>
        <authorList>
            <person name="Bowman J.P."/>
        </authorList>
    </citation>
    <scope>NUCLEOTIDE SEQUENCE [LARGE SCALE GENOMIC DNA]</scope>
    <source>
        <strain evidence="6 7">ACAM 459</strain>
    </source>
</reference>
<dbReference type="OrthoDB" id="9785745at2"/>
<dbReference type="EMBL" id="VOLT01000002">
    <property type="protein sequence ID" value="TWX70988.1"/>
    <property type="molecule type" value="Genomic_DNA"/>
</dbReference>
<evidence type="ECO:0000256" key="4">
    <source>
        <dbReference type="ARBA" id="ARBA00023163"/>
    </source>
</evidence>
<dbReference type="Gene3D" id="3.40.190.10">
    <property type="entry name" value="Periplasmic binding protein-like II"/>
    <property type="match status" value="2"/>
</dbReference>